<reference evidence="1 2" key="1">
    <citation type="submission" date="2020-04" db="EMBL/GenBank/DDBJ databases">
        <title>Ferrimonas sp. S7 isolated from sea water.</title>
        <authorList>
            <person name="Bae S.S."/>
            <person name="Baek K."/>
        </authorList>
    </citation>
    <scope>NUCLEOTIDE SEQUENCE [LARGE SCALE GENOMIC DNA]</scope>
    <source>
        <strain evidence="1 2">S7</strain>
    </source>
</reference>
<evidence type="ECO:0000313" key="1">
    <source>
        <dbReference type="EMBL" id="QIZ76257.1"/>
    </source>
</evidence>
<dbReference type="EMBL" id="CP051180">
    <property type="protein sequence ID" value="QIZ76257.1"/>
    <property type="molecule type" value="Genomic_DNA"/>
</dbReference>
<gene>
    <name evidence="1" type="ORF">HER31_04730</name>
</gene>
<dbReference type="KEGG" id="fes:HER31_04730"/>
<sequence>MKISEIFENEPTQWGLRGDPFLWRELKETLTAVDMPATPSELQALIEAEYENATGHSISEQKLFFIERFCSHGMSSGGISPDFWVAKAIPLLVSRHAKP</sequence>
<protein>
    <submittedName>
        <fullName evidence="1">Uncharacterized protein</fullName>
    </submittedName>
</protein>
<accession>A0A6H1UB03</accession>
<keyword evidence="2" id="KW-1185">Reference proteome</keyword>
<name>A0A6H1UB03_9GAMM</name>
<evidence type="ECO:0000313" key="2">
    <source>
        <dbReference type="Proteomes" id="UP000501602"/>
    </source>
</evidence>
<proteinExistence type="predicted"/>
<dbReference type="AlphaFoldDB" id="A0A6H1UB03"/>
<organism evidence="1 2">
    <name type="scientific">Ferrimonas lipolytica</name>
    <dbReference type="NCBI Taxonomy" id="2724191"/>
    <lineage>
        <taxon>Bacteria</taxon>
        <taxon>Pseudomonadati</taxon>
        <taxon>Pseudomonadota</taxon>
        <taxon>Gammaproteobacteria</taxon>
        <taxon>Alteromonadales</taxon>
        <taxon>Ferrimonadaceae</taxon>
        <taxon>Ferrimonas</taxon>
    </lineage>
</organism>
<dbReference type="Proteomes" id="UP000501602">
    <property type="component" value="Chromosome"/>
</dbReference>
<dbReference type="RefSeq" id="WP_168659517.1">
    <property type="nucleotide sequence ID" value="NZ_CP051180.1"/>
</dbReference>